<protein>
    <recommendedName>
        <fullName evidence="2">Calcineurin-like phosphoesterase domain-containing protein</fullName>
    </recommendedName>
</protein>
<evidence type="ECO:0000259" key="2">
    <source>
        <dbReference type="Pfam" id="PF12850"/>
    </source>
</evidence>
<dbReference type="InterPro" id="IPR024654">
    <property type="entry name" value="Calcineurin-like_PHP_lpxH"/>
</dbReference>
<dbReference type="Proteomes" id="UP000229847">
    <property type="component" value="Unassembled WGS sequence"/>
</dbReference>
<dbReference type="InterPro" id="IPR029052">
    <property type="entry name" value="Metallo-depent_PP-like"/>
</dbReference>
<dbReference type="Pfam" id="PF12850">
    <property type="entry name" value="Metallophos_2"/>
    <property type="match status" value="1"/>
</dbReference>
<reference evidence="3 4" key="1">
    <citation type="submission" date="2017-09" db="EMBL/GenBank/DDBJ databases">
        <title>Depth-based differentiation of microbial function through sediment-hosted aquifers and enrichment of novel symbionts in the deep terrestrial subsurface.</title>
        <authorList>
            <person name="Probst A.J."/>
            <person name="Ladd B."/>
            <person name="Jarett J.K."/>
            <person name="Geller-Mcgrath D.E."/>
            <person name="Sieber C.M."/>
            <person name="Emerson J.B."/>
            <person name="Anantharaman K."/>
            <person name="Thomas B.C."/>
            <person name="Malmstrom R."/>
            <person name="Stieglmeier M."/>
            <person name="Klingl A."/>
            <person name="Woyke T."/>
            <person name="Ryan C.M."/>
            <person name="Banfield J.F."/>
        </authorList>
    </citation>
    <scope>NUCLEOTIDE SEQUENCE [LARGE SCALE GENOMIC DNA]</scope>
    <source>
        <strain evidence="3">CG22_combo_CG10-13_8_21_14_all_39_10</strain>
    </source>
</reference>
<sequence length="173" mass="18996">MTMGMKIVVIGDSHGNIANLKLVIGFAKKIKAGGIIHSGDWDNLKTVEEVLSSSIPVYAVLGNADIDELIAKNLKLKSKKFDGNFLKFEIDGRKIGVVHDFNHLVSNIEYLDILFCGHRHLKSERIINGVKIVSPGALHSSELSSHTPPFRSLCQTSFAVYDTGTNGVEFFDL</sequence>
<comment type="caution">
    <text evidence="3">The sequence shown here is derived from an EMBL/GenBank/DDBJ whole genome shotgun (WGS) entry which is preliminary data.</text>
</comment>
<evidence type="ECO:0000313" key="3">
    <source>
        <dbReference type="EMBL" id="PIP57511.1"/>
    </source>
</evidence>
<name>A0A2H0BIP4_9BACT</name>
<dbReference type="EMBL" id="PCSW01000082">
    <property type="protein sequence ID" value="PIP57511.1"/>
    <property type="molecule type" value="Genomic_DNA"/>
</dbReference>
<dbReference type="PANTHER" id="PTHR43165:SF1">
    <property type="entry name" value="PHOSPHODIESTERASE MJ0936"/>
    <property type="match status" value="1"/>
</dbReference>
<feature type="domain" description="Calcineurin-like phosphoesterase" evidence="2">
    <location>
        <begin position="5"/>
        <end position="142"/>
    </location>
</feature>
<comment type="similarity">
    <text evidence="1">Belongs to the metallophosphoesterase superfamily. YfcE family.</text>
</comment>
<evidence type="ECO:0000313" key="4">
    <source>
        <dbReference type="Proteomes" id="UP000229847"/>
    </source>
</evidence>
<dbReference type="SUPFAM" id="SSF56300">
    <property type="entry name" value="Metallo-dependent phosphatases"/>
    <property type="match status" value="1"/>
</dbReference>
<gene>
    <name evidence="3" type="ORF">COX03_02675</name>
</gene>
<evidence type="ECO:0000256" key="1">
    <source>
        <dbReference type="ARBA" id="ARBA00008950"/>
    </source>
</evidence>
<accession>A0A2H0BIP4</accession>
<dbReference type="PANTHER" id="PTHR43165">
    <property type="entry name" value="METALLOPHOSPHOESTERASE"/>
    <property type="match status" value="1"/>
</dbReference>
<dbReference type="AlphaFoldDB" id="A0A2H0BIP4"/>
<proteinExistence type="inferred from homology"/>
<dbReference type="InterPro" id="IPR053193">
    <property type="entry name" value="MetalloPDE_YfcE-like"/>
</dbReference>
<dbReference type="Gene3D" id="3.60.21.10">
    <property type="match status" value="1"/>
</dbReference>
<organism evidence="3 4">
    <name type="scientific">Candidatus Woesebacteria bacterium CG22_combo_CG10-13_8_21_14_all_39_10</name>
    <dbReference type="NCBI Taxonomy" id="1975059"/>
    <lineage>
        <taxon>Bacteria</taxon>
        <taxon>Candidatus Woeseibacteriota</taxon>
    </lineage>
</organism>